<reference evidence="5 6" key="1">
    <citation type="journal article" date="2010" name="PLoS ONE">
        <title>The complete genome of Propionibacterium freudenreichii CIRM-BIA1, a hardy actinobacterium with food and probiotic applications.</title>
        <authorList>
            <person name="Falentin H."/>
            <person name="Deutsch S.M."/>
            <person name="Jan G."/>
            <person name="Loux V."/>
            <person name="Thierry A."/>
            <person name="Parayre S."/>
            <person name="Maillard M.B."/>
            <person name="Dherbecourt J."/>
            <person name="Cousin F.J."/>
            <person name="Jardin J."/>
            <person name="Siguier P."/>
            <person name="Couloux A."/>
            <person name="Barbe V."/>
            <person name="Vacherie B."/>
            <person name="Wincker P."/>
            <person name="Gibrat J.F."/>
            <person name="Gaillardin C."/>
            <person name="Lortal S."/>
        </authorList>
    </citation>
    <scope>NUCLEOTIDE SEQUENCE [LARGE SCALE GENOMIC DNA]</scope>
    <source>
        <strain evidence="6">ATCC 9614 / DSM 4902 / CIP 103027 / NCIMB 8099 / CIRM-BIA1</strain>
    </source>
</reference>
<evidence type="ECO:0000313" key="6">
    <source>
        <dbReference type="Proteomes" id="UP000000936"/>
    </source>
</evidence>
<keyword evidence="1" id="KW-0808">Transferase</keyword>
<dbReference type="GO" id="GO:0005829">
    <property type="term" value="C:cytosol"/>
    <property type="evidence" value="ECO:0007669"/>
    <property type="project" value="TreeGrafter"/>
</dbReference>
<dbReference type="InterPro" id="IPR036873">
    <property type="entry name" value="Rhodanese-like_dom_sf"/>
</dbReference>
<evidence type="ECO:0000256" key="2">
    <source>
        <dbReference type="ARBA" id="ARBA00022741"/>
    </source>
</evidence>
<dbReference type="GO" id="GO:0004792">
    <property type="term" value="F:thiosulfate-cyanide sulfurtransferase activity"/>
    <property type="evidence" value="ECO:0007669"/>
    <property type="project" value="TreeGrafter"/>
</dbReference>
<dbReference type="Gene3D" id="3.40.50.720">
    <property type="entry name" value="NAD(P)-binding Rossmann-like Domain"/>
    <property type="match status" value="1"/>
</dbReference>
<dbReference type="KEGG" id="pfr:PFREUD_16540"/>
<keyword evidence="3" id="KW-0067">ATP-binding</keyword>
<dbReference type="InterPro" id="IPR001763">
    <property type="entry name" value="Rhodanese-like_dom"/>
</dbReference>
<dbReference type="GO" id="GO:0008146">
    <property type="term" value="F:sulfotransferase activity"/>
    <property type="evidence" value="ECO:0007669"/>
    <property type="project" value="TreeGrafter"/>
</dbReference>
<accession>D7GF43</accession>
<evidence type="ECO:0000256" key="3">
    <source>
        <dbReference type="ARBA" id="ARBA00022840"/>
    </source>
</evidence>
<dbReference type="GO" id="GO:0005524">
    <property type="term" value="F:ATP binding"/>
    <property type="evidence" value="ECO:0007669"/>
    <property type="project" value="UniProtKB-KW"/>
</dbReference>
<dbReference type="Gene3D" id="3.40.250.10">
    <property type="entry name" value="Rhodanese-like domain"/>
    <property type="match status" value="1"/>
</dbReference>
<dbReference type="STRING" id="754252.PFREUD_16540"/>
<dbReference type="PANTHER" id="PTHR10953">
    <property type="entry name" value="UBIQUITIN-ACTIVATING ENZYME E1"/>
    <property type="match status" value="1"/>
</dbReference>
<name>D7GF43_PROFC</name>
<dbReference type="NCBIfam" id="NF004281">
    <property type="entry name" value="PRK05690.1"/>
    <property type="match status" value="1"/>
</dbReference>
<feature type="domain" description="Rhodanese" evidence="4">
    <location>
        <begin position="309"/>
        <end position="406"/>
    </location>
</feature>
<organism evidence="5 6">
    <name type="scientific">Propionibacterium freudenreichii subsp. shermanii (strain ATCC 9614 / DSM 4902 / CIP 103027 / NCIMB 8099 / CIRM-BIA1)</name>
    <dbReference type="NCBI Taxonomy" id="754252"/>
    <lineage>
        <taxon>Bacteria</taxon>
        <taxon>Bacillati</taxon>
        <taxon>Actinomycetota</taxon>
        <taxon>Actinomycetes</taxon>
        <taxon>Propionibacteriales</taxon>
        <taxon>Propionibacteriaceae</taxon>
        <taxon>Propionibacterium</taxon>
    </lineage>
</organism>
<dbReference type="Pfam" id="PF00581">
    <property type="entry name" value="Rhodanese"/>
    <property type="match status" value="1"/>
</dbReference>
<evidence type="ECO:0000256" key="1">
    <source>
        <dbReference type="ARBA" id="ARBA00022679"/>
    </source>
</evidence>
<keyword evidence="2" id="KW-0547">Nucleotide-binding</keyword>
<dbReference type="Pfam" id="PF00899">
    <property type="entry name" value="ThiF"/>
    <property type="match status" value="1"/>
</dbReference>
<dbReference type="PROSITE" id="PS50206">
    <property type="entry name" value="RHODANESE_3"/>
    <property type="match status" value="1"/>
</dbReference>
<dbReference type="EMBL" id="FN806773">
    <property type="protein sequence ID" value="CBL57154.1"/>
    <property type="molecule type" value="Genomic_DNA"/>
</dbReference>
<dbReference type="GO" id="GO:0016779">
    <property type="term" value="F:nucleotidyltransferase activity"/>
    <property type="evidence" value="ECO:0007669"/>
    <property type="project" value="TreeGrafter"/>
</dbReference>
<dbReference type="SMART" id="SM00450">
    <property type="entry name" value="RHOD"/>
    <property type="match status" value="1"/>
</dbReference>
<protein>
    <submittedName>
        <fullName evidence="5">UBA/THIF-type NAD/FAD binding protein</fullName>
    </submittedName>
</protein>
<dbReference type="HOGENOM" id="CLU_013325_1_0_11"/>
<gene>
    <name evidence="5" type="primary">moe</name>
    <name evidence="5" type="ordered locus">PFREUD_16540</name>
</gene>
<dbReference type="InterPro" id="IPR000594">
    <property type="entry name" value="ThiF_NAD_FAD-bd"/>
</dbReference>
<dbReference type="SUPFAM" id="SSF52821">
    <property type="entry name" value="Rhodanese/Cell cycle control phosphatase"/>
    <property type="match status" value="1"/>
</dbReference>
<dbReference type="PANTHER" id="PTHR10953:SF102">
    <property type="entry name" value="ADENYLYLTRANSFERASE AND SULFURTRANSFERASE MOCS3"/>
    <property type="match status" value="1"/>
</dbReference>
<dbReference type="Proteomes" id="UP000000936">
    <property type="component" value="Chromosome"/>
</dbReference>
<dbReference type="AlphaFoldDB" id="D7GF43"/>
<dbReference type="RefSeq" id="WP_013161519.1">
    <property type="nucleotide sequence ID" value="NC_014215.1"/>
</dbReference>
<dbReference type="CDD" id="cd00757">
    <property type="entry name" value="ThiF_MoeB_HesA_family"/>
    <property type="match status" value="1"/>
</dbReference>
<dbReference type="FunFam" id="3.40.50.720:FF:000033">
    <property type="entry name" value="Adenylyltransferase and sulfurtransferase MOCS3"/>
    <property type="match status" value="1"/>
</dbReference>
<evidence type="ECO:0000313" key="5">
    <source>
        <dbReference type="EMBL" id="CBL57154.1"/>
    </source>
</evidence>
<evidence type="ECO:0000259" key="4">
    <source>
        <dbReference type="PROSITE" id="PS50206"/>
    </source>
</evidence>
<proteinExistence type="predicted"/>
<dbReference type="SUPFAM" id="SSF69572">
    <property type="entry name" value="Activating enzymes of the ubiquitin-like proteins"/>
    <property type="match status" value="1"/>
</dbReference>
<keyword evidence="6" id="KW-1185">Reference proteome</keyword>
<dbReference type="CDD" id="cd00158">
    <property type="entry name" value="RHOD"/>
    <property type="match status" value="1"/>
</dbReference>
<dbReference type="InterPro" id="IPR035985">
    <property type="entry name" value="Ubiquitin-activating_enz"/>
</dbReference>
<dbReference type="InterPro" id="IPR045886">
    <property type="entry name" value="ThiF/MoeB/HesA"/>
</dbReference>
<dbReference type="eggNOG" id="COG0476">
    <property type="taxonomic scope" value="Bacteria"/>
</dbReference>
<sequence>MSSAVTLPVEPTERELTREELDRYSRQMILPGFGMTAQRRLANARVAVVGAGGLGSPLLIYLAAAGVGELTLIDNDTVDVSNLHRQVIHSTASVGRPKVESAAEAIARLNPHVRVEARAERLDIDNVLELLDGHDLVIDGVDNFETRYLIADACEILGLPEVWGSVLRYEGQVAVFWSGHGPALRDLFPEPPEAGSVPSCAEGGVLGVLPGQIGRAMANEAIKLITGVGEPLLGRLAILDAARGSWRELRIAPDPDRVPVSGLSLEAVSCLMPIAVAGAAHDDPALAVSAPQLQEILQARARGDLDFDLVDIRQPEEYSVGHIEGSRLVPMGTISVDPAPPDPAPTDPGVPDQVALPRDRDIVITCRSGARSGRLLDRLVAAGYGRVKQLDGGVIAWQREVDPSMGCDPSMGV</sequence>
<dbReference type="GO" id="GO:0008641">
    <property type="term" value="F:ubiquitin-like modifier activating enzyme activity"/>
    <property type="evidence" value="ECO:0007669"/>
    <property type="project" value="InterPro"/>
</dbReference>